<keyword evidence="1" id="KW-0472">Membrane</keyword>
<feature type="transmembrane region" description="Helical" evidence="1">
    <location>
        <begin position="185"/>
        <end position="202"/>
    </location>
</feature>
<feature type="transmembrane region" description="Helical" evidence="1">
    <location>
        <begin position="35"/>
        <end position="55"/>
    </location>
</feature>
<keyword evidence="1" id="KW-0812">Transmembrane</keyword>
<dbReference type="Pfam" id="PF13796">
    <property type="entry name" value="Sensor"/>
    <property type="match status" value="1"/>
</dbReference>
<feature type="domain" description="Putative sensor" evidence="2">
    <location>
        <begin position="42"/>
        <end position="218"/>
    </location>
</feature>
<reference evidence="3 4" key="1">
    <citation type="submission" date="2016-11" db="EMBL/GenBank/DDBJ databases">
        <authorList>
            <person name="Jaros S."/>
            <person name="Januszkiewicz K."/>
            <person name="Wedrychowicz H."/>
        </authorList>
    </citation>
    <scope>NUCLEOTIDE SEQUENCE [LARGE SCALE GENOMIC DNA]</scope>
    <source>
        <strain evidence="3 4">DSM 45627</strain>
    </source>
</reference>
<dbReference type="AlphaFoldDB" id="A0A1M5BWM2"/>
<dbReference type="Proteomes" id="UP000186132">
    <property type="component" value="Unassembled WGS sequence"/>
</dbReference>
<dbReference type="InterPro" id="IPR025828">
    <property type="entry name" value="Put_sensor_dom"/>
</dbReference>
<evidence type="ECO:0000313" key="3">
    <source>
        <dbReference type="EMBL" id="SHF46899.1"/>
    </source>
</evidence>
<name>A0A1M5BWM2_9ACTN</name>
<dbReference type="EMBL" id="FQVU01000001">
    <property type="protein sequence ID" value="SHF46899.1"/>
    <property type="molecule type" value="Genomic_DNA"/>
</dbReference>
<organism evidence="3 4">
    <name type="scientific">Jatrophihabitans endophyticus</name>
    <dbReference type="NCBI Taxonomy" id="1206085"/>
    <lineage>
        <taxon>Bacteria</taxon>
        <taxon>Bacillati</taxon>
        <taxon>Actinomycetota</taxon>
        <taxon>Actinomycetes</taxon>
        <taxon>Jatrophihabitantales</taxon>
        <taxon>Jatrophihabitantaceae</taxon>
        <taxon>Jatrophihabitans</taxon>
    </lineage>
</organism>
<accession>A0A1M5BWM2</accession>
<evidence type="ECO:0000256" key="1">
    <source>
        <dbReference type="SAM" id="Phobius"/>
    </source>
</evidence>
<dbReference type="STRING" id="1206085.SAMN05443575_0019"/>
<evidence type="ECO:0000259" key="2">
    <source>
        <dbReference type="Pfam" id="PF13796"/>
    </source>
</evidence>
<protein>
    <submittedName>
        <fullName evidence="3">Putative sensor</fullName>
    </submittedName>
</protein>
<evidence type="ECO:0000313" key="4">
    <source>
        <dbReference type="Proteomes" id="UP000186132"/>
    </source>
</evidence>
<proteinExistence type="predicted"/>
<feature type="transmembrane region" description="Helical" evidence="1">
    <location>
        <begin position="130"/>
        <end position="158"/>
    </location>
</feature>
<feature type="transmembrane region" description="Helical" evidence="1">
    <location>
        <begin position="61"/>
        <end position="81"/>
    </location>
</feature>
<sequence>MRGVCDVDDRVMTSTLVLPRADARPRRRNALTERLRLTAHAAVVAPTALAGVALLPLWLTLVALTPLTVVAPLLLPATWLVRRYADAHRRAAARLLARPVGVPYRRLSRPGVISRITTVLRDPASWRDALWLLLHAVVGFVSALLTLVLLLATAYWLVLPFLVHVAPRAFETSLGFVTLHDAGDAAVLVPLAGIAFQLWWWLTIPLARGRVALDRALLGRHPRPSRPREYAA</sequence>
<keyword evidence="4" id="KW-1185">Reference proteome</keyword>
<gene>
    <name evidence="3" type="ORF">SAMN05443575_0019</name>
</gene>
<keyword evidence="1" id="KW-1133">Transmembrane helix</keyword>